<accession>A0AAD6S556</accession>
<evidence type="ECO:0000313" key="1">
    <source>
        <dbReference type="EMBL" id="KAJ7021313.1"/>
    </source>
</evidence>
<keyword evidence="2" id="KW-1185">Reference proteome</keyword>
<name>A0AAD6S556_9AGAR</name>
<gene>
    <name evidence="1" type="ORF">C8F04DRAFT_1403061</name>
</gene>
<organism evidence="1 2">
    <name type="scientific">Mycena alexandri</name>
    <dbReference type="NCBI Taxonomy" id="1745969"/>
    <lineage>
        <taxon>Eukaryota</taxon>
        <taxon>Fungi</taxon>
        <taxon>Dikarya</taxon>
        <taxon>Basidiomycota</taxon>
        <taxon>Agaricomycotina</taxon>
        <taxon>Agaricomycetes</taxon>
        <taxon>Agaricomycetidae</taxon>
        <taxon>Agaricales</taxon>
        <taxon>Marasmiineae</taxon>
        <taxon>Mycenaceae</taxon>
        <taxon>Mycena</taxon>
    </lineage>
</organism>
<sequence>MPLHSWTSFAAGHKNGCKVLVPCEPTRSRWAWLYRTLVIRSQSDFLWATSRSRKGSRGPMCTEANRFATTIMWILFSRVAPTGQVPLSPGWSSKAQLELPWESSKLPDPSTTIPSFLSRSTQTSSWWRWRPLSRGTRQYIWLAGLCLSRVCTQTTCHIRNVCMSCAPPTRRPSASSGGVGASRNQIFDYCRSRCPCVSHDQQ</sequence>
<proteinExistence type="predicted"/>
<protein>
    <submittedName>
        <fullName evidence="1">Uncharacterized protein</fullName>
    </submittedName>
</protein>
<dbReference type="Proteomes" id="UP001218188">
    <property type="component" value="Unassembled WGS sequence"/>
</dbReference>
<reference evidence="1" key="1">
    <citation type="submission" date="2023-03" db="EMBL/GenBank/DDBJ databases">
        <title>Massive genome expansion in bonnet fungi (Mycena s.s.) driven by repeated elements and novel gene families across ecological guilds.</title>
        <authorList>
            <consortium name="Lawrence Berkeley National Laboratory"/>
            <person name="Harder C.B."/>
            <person name="Miyauchi S."/>
            <person name="Viragh M."/>
            <person name="Kuo A."/>
            <person name="Thoen E."/>
            <person name="Andreopoulos B."/>
            <person name="Lu D."/>
            <person name="Skrede I."/>
            <person name="Drula E."/>
            <person name="Henrissat B."/>
            <person name="Morin E."/>
            <person name="Kohler A."/>
            <person name="Barry K."/>
            <person name="LaButti K."/>
            <person name="Morin E."/>
            <person name="Salamov A."/>
            <person name="Lipzen A."/>
            <person name="Mereny Z."/>
            <person name="Hegedus B."/>
            <person name="Baldrian P."/>
            <person name="Stursova M."/>
            <person name="Weitz H."/>
            <person name="Taylor A."/>
            <person name="Grigoriev I.V."/>
            <person name="Nagy L.G."/>
            <person name="Martin F."/>
            <person name="Kauserud H."/>
        </authorList>
    </citation>
    <scope>NUCLEOTIDE SEQUENCE</scope>
    <source>
        <strain evidence="1">CBHHK200</strain>
    </source>
</reference>
<evidence type="ECO:0000313" key="2">
    <source>
        <dbReference type="Proteomes" id="UP001218188"/>
    </source>
</evidence>
<dbReference type="EMBL" id="JARJCM010000236">
    <property type="protein sequence ID" value="KAJ7021313.1"/>
    <property type="molecule type" value="Genomic_DNA"/>
</dbReference>
<dbReference type="AlphaFoldDB" id="A0AAD6S556"/>
<comment type="caution">
    <text evidence="1">The sequence shown here is derived from an EMBL/GenBank/DDBJ whole genome shotgun (WGS) entry which is preliminary data.</text>
</comment>